<feature type="compositionally biased region" description="Low complexity" evidence="12">
    <location>
        <begin position="54"/>
        <end position="63"/>
    </location>
</feature>
<dbReference type="InterPro" id="IPR008271">
    <property type="entry name" value="Ser/Thr_kinase_AS"/>
</dbReference>
<dbReference type="PRINTS" id="PR00625">
    <property type="entry name" value="JDOMAIN"/>
</dbReference>
<comment type="caution">
    <text evidence="15">The sequence shown here is derived from an EMBL/GenBank/DDBJ whole genome shotgun (WGS) entry which is preliminary data.</text>
</comment>
<evidence type="ECO:0000256" key="3">
    <source>
        <dbReference type="ARBA" id="ARBA00022679"/>
    </source>
</evidence>
<proteinExistence type="inferred from homology"/>
<dbReference type="CDD" id="cd06257">
    <property type="entry name" value="DnaJ"/>
    <property type="match status" value="1"/>
</dbReference>
<evidence type="ECO:0000256" key="11">
    <source>
        <dbReference type="PROSITE-ProRule" id="PRU10141"/>
    </source>
</evidence>
<dbReference type="GO" id="GO:0005524">
    <property type="term" value="F:ATP binding"/>
    <property type="evidence" value="ECO:0007669"/>
    <property type="project" value="UniProtKB-UniRule"/>
</dbReference>
<dbReference type="GO" id="GO:0017148">
    <property type="term" value="P:negative regulation of translation"/>
    <property type="evidence" value="ECO:0007669"/>
    <property type="project" value="UniProtKB-KW"/>
</dbReference>
<feature type="compositionally biased region" description="Basic and acidic residues" evidence="12">
    <location>
        <begin position="1"/>
        <end position="28"/>
    </location>
</feature>
<evidence type="ECO:0000313" key="16">
    <source>
        <dbReference type="Proteomes" id="UP000649617"/>
    </source>
</evidence>
<feature type="region of interest" description="Disordered" evidence="12">
    <location>
        <begin position="260"/>
        <end position="293"/>
    </location>
</feature>
<evidence type="ECO:0000256" key="10">
    <source>
        <dbReference type="ARBA" id="ARBA00048679"/>
    </source>
</evidence>
<dbReference type="SMART" id="SM00271">
    <property type="entry name" value="DnaJ"/>
    <property type="match status" value="1"/>
</dbReference>
<dbReference type="PROSITE" id="PS50076">
    <property type="entry name" value="DNAJ_2"/>
    <property type="match status" value="1"/>
</dbReference>
<dbReference type="Gene3D" id="3.30.200.20">
    <property type="entry name" value="Phosphorylase Kinase, domain 1"/>
    <property type="match status" value="1"/>
</dbReference>
<name>A0A812VZ74_SYMPI</name>
<evidence type="ECO:0000313" key="15">
    <source>
        <dbReference type="EMBL" id="CAE7650709.1"/>
    </source>
</evidence>
<dbReference type="SUPFAM" id="SSF46565">
    <property type="entry name" value="Chaperone J-domain"/>
    <property type="match status" value="1"/>
</dbReference>
<dbReference type="InterPro" id="IPR000719">
    <property type="entry name" value="Prot_kinase_dom"/>
</dbReference>
<dbReference type="EMBL" id="CAJNIZ010043126">
    <property type="protein sequence ID" value="CAE7650709.1"/>
    <property type="molecule type" value="Genomic_DNA"/>
</dbReference>
<dbReference type="GO" id="GO:0005634">
    <property type="term" value="C:nucleus"/>
    <property type="evidence" value="ECO:0007669"/>
    <property type="project" value="TreeGrafter"/>
</dbReference>
<dbReference type="InterPro" id="IPR050339">
    <property type="entry name" value="CC_SR_Kinase"/>
</dbReference>
<dbReference type="Pfam" id="PF00069">
    <property type="entry name" value="Pkinase"/>
    <property type="match status" value="1"/>
</dbReference>
<dbReference type="FunFam" id="3.30.200.20:FF:000306">
    <property type="entry name" value="IKS protein kinase"/>
    <property type="match status" value="1"/>
</dbReference>
<dbReference type="PROSITE" id="PS00107">
    <property type="entry name" value="PROTEIN_KINASE_ATP"/>
    <property type="match status" value="1"/>
</dbReference>
<keyword evidence="6 11" id="KW-0067">ATP-binding</keyword>
<dbReference type="SUPFAM" id="SSF56112">
    <property type="entry name" value="Protein kinase-like (PK-like)"/>
    <property type="match status" value="1"/>
</dbReference>
<dbReference type="InterPro" id="IPR036869">
    <property type="entry name" value="J_dom_sf"/>
</dbReference>
<gene>
    <name evidence="15" type="primary">iksA</name>
    <name evidence="15" type="ORF">SPIL2461_LOCUS17372</name>
</gene>
<comment type="catalytic activity">
    <reaction evidence="9">
        <text>L-threonyl-[protein] + ATP = O-phospho-L-threonyl-[protein] + ADP + H(+)</text>
        <dbReference type="Rhea" id="RHEA:46608"/>
        <dbReference type="Rhea" id="RHEA-COMP:11060"/>
        <dbReference type="Rhea" id="RHEA-COMP:11605"/>
        <dbReference type="ChEBI" id="CHEBI:15378"/>
        <dbReference type="ChEBI" id="CHEBI:30013"/>
        <dbReference type="ChEBI" id="CHEBI:30616"/>
        <dbReference type="ChEBI" id="CHEBI:61977"/>
        <dbReference type="ChEBI" id="CHEBI:456216"/>
        <dbReference type="EC" id="2.7.11.1"/>
    </reaction>
</comment>
<dbReference type="PANTHER" id="PTHR11042">
    <property type="entry name" value="EUKARYOTIC TRANSLATION INITIATION FACTOR 2-ALPHA KINASE EIF2-ALPHA KINASE -RELATED"/>
    <property type="match status" value="1"/>
</dbReference>
<comment type="similarity">
    <text evidence="8">Belongs to the protein kinase superfamily. Ser/Thr protein kinase family. GCN2 subfamily.</text>
</comment>
<evidence type="ECO:0000256" key="1">
    <source>
        <dbReference type="ARBA" id="ARBA00012513"/>
    </source>
</evidence>
<feature type="compositionally biased region" description="Basic and acidic residues" evidence="12">
    <location>
        <begin position="261"/>
        <end position="272"/>
    </location>
</feature>
<feature type="binding site" evidence="11">
    <location>
        <position position="391"/>
    </location>
    <ligand>
        <name>ATP</name>
        <dbReference type="ChEBI" id="CHEBI:30616"/>
    </ligand>
</feature>
<dbReference type="InterPro" id="IPR017441">
    <property type="entry name" value="Protein_kinase_ATP_BS"/>
</dbReference>
<dbReference type="SMART" id="SM00220">
    <property type="entry name" value="S_TKc"/>
    <property type="match status" value="1"/>
</dbReference>
<dbReference type="OrthoDB" id="10249838at2759"/>
<keyword evidence="4 11" id="KW-0547">Nucleotide-binding</keyword>
<dbReference type="EC" id="2.7.11.1" evidence="1"/>
<evidence type="ECO:0000256" key="4">
    <source>
        <dbReference type="ARBA" id="ARBA00022741"/>
    </source>
</evidence>
<feature type="region of interest" description="Disordered" evidence="12">
    <location>
        <begin position="1"/>
        <end position="76"/>
    </location>
</feature>
<evidence type="ECO:0000256" key="2">
    <source>
        <dbReference type="ARBA" id="ARBA00022527"/>
    </source>
</evidence>
<evidence type="ECO:0000256" key="7">
    <source>
        <dbReference type="ARBA" id="ARBA00023193"/>
    </source>
</evidence>
<dbReference type="PANTHER" id="PTHR11042:SF138">
    <property type="entry name" value="SERINE_THREONINE-PROTEIN KINASE IKS1-RELATED"/>
    <property type="match status" value="1"/>
</dbReference>
<keyword evidence="16" id="KW-1185">Reference proteome</keyword>
<accession>A0A812VZ74</accession>
<evidence type="ECO:0000259" key="13">
    <source>
        <dbReference type="PROSITE" id="PS50011"/>
    </source>
</evidence>
<dbReference type="Proteomes" id="UP000649617">
    <property type="component" value="Unassembled WGS sequence"/>
</dbReference>
<feature type="domain" description="J" evidence="14">
    <location>
        <begin position="171"/>
        <end position="236"/>
    </location>
</feature>
<dbReference type="InterPro" id="IPR011009">
    <property type="entry name" value="Kinase-like_dom_sf"/>
</dbReference>
<dbReference type="Gene3D" id="1.10.287.110">
    <property type="entry name" value="DnaJ domain"/>
    <property type="match status" value="1"/>
</dbReference>
<dbReference type="AlphaFoldDB" id="A0A812VZ74"/>
<evidence type="ECO:0000259" key="14">
    <source>
        <dbReference type="PROSITE" id="PS50076"/>
    </source>
</evidence>
<keyword evidence="5" id="KW-0418">Kinase</keyword>
<keyword evidence="3" id="KW-0808">Transferase</keyword>
<dbReference type="Pfam" id="PF00226">
    <property type="entry name" value="DnaJ"/>
    <property type="match status" value="1"/>
</dbReference>
<evidence type="ECO:0000256" key="12">
    <source>
        <dbReference type="SAM" id="MobiDB-lite"/>
    </source>
</evidence>
<dbReference type="PROSITE" id="PS00108">
    <property type="entry name" value="PROTEIN_KINASE_ST"/>
    <property type="match status" value="1"/>
</dbReference>
<sequence>MSEAKRCGDEETKNGKRPGEFLADRMDSLHCAPFDSRRQDSPSLIPSSKRPRVAARLPALADVPQKEVEGDSGEAQASSSDWRMVLYHDRNVVLFNPGEKPAFRSRRLSVDEAAPGTELSNPSGRCPLCRQTVDARFAFAAQAYFDLLQGLFRSGGRDPEGEDIDLLAESDLYRILGIPRSAKADDIKRAYRKRSLRFHPDKNPDDPDAKLKFQKVAEAFTVLSDENKRAKYDNSGDMDLEGFDVETFMEMVNAAGLKFHKREDRTDDRGDDQQQDDSARAVGPLDRLGVSDDEQGDAIAIGDGDYDANPFLLAHTANPAEVPIFASEGGVEAEQAAAAALRHLPAGLLNTGYYARFFQETKLLGSGSFGAVYLCRHVLDDMMLGDYAVKKVPVGDNKVWLRDMVREVKTFERLHHPNIVEYKHSWLELSRRSEFCPFVPFLFILMQYCNGGSLAEQIWHDGNSQTPKDQMPTEQIWHFLLDILLGLQHLHRQGILHRDLKPTNILLSWPDAAGRGGGSESFPRALLSDFGTAQAFGEPPASATAAVSRGYTGTVEYTAPELLLTEDLEREYSEKSDMWSLGMVVYAMSFSSLPFSHDDPHVLKGLIKAFVEEKRRPAPNEKAPSAEEDASGWLPFDTGGRIGPLRLVLAALLALDARRRPAATDLLENPVFRRQARRYLRKAADVGETQGPALPIDSSWNCFD</sequence>
<evidence type="ECO:0000256" key="5">
    <source>
        <dbReference type="ARBA" id="ARBA00022777"/>
    </source>
</evidence>
<keyword evidence="2" id="KW-0723">Serine/threonine-protein kinase</keyword>
<dbReference type="GO" id="GO:0005737">
    <property type="term" value="C:cytoplasm"/>
    <property type="evidence" value="ECO:0007669"/>
    <property type="project" value="TreeGrafter"/>
</dbReference>
<dbReference type="InterPro" id="IPR001623">
    <property type="entry name" value="DnaJ_domain"/>
</dbReference>
<keyword evidence="7" id="KW-0652">Protein synthesis inhibitor</keyword>
<reference evidence="15" key="1">
    <citation type="submission" date="2021-02" db="EMBL/GenBank/DDBJ databases">
        <authorList>
            <person name="Dougan E. K."/>
            <person name="Rhodes N."/>
            <person name="Thang M."/>
            <person name="Chan C."/>
        </authorList>
    </citation>
    <scope>NUCLEOTIDE SEQUENCE</scope>
</reference>
<evidence type="ECO:0000256" key="8">
    <source>
        <dbReference type="ARBA" id="ARBA00037982"/>
    </source>
</evidence>
<dbReference type="GO" id="GO:0004674">
    <property type="term" value="F:protein serine/threonine kinase activity"/>
    <property type="evidence" value="ECO:0007669"/>
    <property type="project" value="UniProtKB-KW"/>
</dbReference>
<dbReference type="PROSITE" id="PS50011">
    <property type="entry name" value="PROTEIN_KINASE_DOM"/>
    <property type="match status" value="1"/>
</dbReference>
<protein>
    <recommendedName>
        <fullName evidence="1">non-specific serine/threonine protein kinase</fullName>
        <ecNumber evidence="1">2.7.11.1</ecNumber>
    </recommendedName>
</protein>
<comment type="catalytic activity">
    <reaction evidence="10">
        <text>L-seryl-[protein] + ATP = O-phospho-L-seryl-[protein] + ADP + H(+)</text>
        <dbReference type="Rhea" id="RHEA:17989"/>
        <dbReference type="Rhea" id="RHEA-COMP:9863"/>
        <dbReference type="Rhea" id="RHEA-COMP:11604"/>
        <dbReference type="ChEBI" id="CHEBI:15378"/>
        <dbReference type="ChEBI" id="CHEBI:29999"/>
        <dbReference type="ChEBI" id="CHEBI:30616"/>
        <dbReference type="ChEBI" id="CHEBI:83421"/>
        <dbReference type="ChEBI" id="CHEBI:456216"/>
        <dbReference type="EC" id="2.7.11.1"/>
    </reaction>
</comment>
<organism evidence="15 16">
    <name type="scientific">Symbiodinium pilosum</name>
    <name type="common">Dinoflagellate</name>
    <dbReference type="NCBI Taxonomy" id="2952"/>
    <lineage>
        <taxon>Eukaryota</taxon>
        <taxon>Sar</taxon>
        <taxon>Alveolata</taxon>
        <taxon>Dinophyceae</taxon>
        <taxon>Suessiales</taxon>
        <taxon>Symbiodiniaceae</taxon>
        <taxon>Symbiodinium</taxon>
    </lineage>
</organism>
<evidence type="ECO:0000256" key="6">
    <source>
        <dbReference type="ARBA" id="ARBA00022840"/>
    </source>
</evidence>
<dbReference type="Gene3D" id="1.10.510.10">
    <property type="entry name" value="Transferase(Phosphotransferase) domain 1"/>
    <property type="match status" value="1"/>
</dbReference>
<evidence type="ECO:0000256" key="9">
    <source>
        <dbReference type="ARBA" id="ARBA00047899"/>
    </source>
</evidence>
<feature type="domain" description="Protein kinase" evidence="13">
    <location>
        <begin position="358"/>
        <end position="672"/>
    </location>
</feature>